<dbReference type="Proteomes" id="UP001303046">
    <property type="component" value="Unassembled WGS sequence"/>
</dbReference>
<evidence type="ECO:0000313" key="1">
    <source>
        <dbReference type="EMBL" id="KAK6738780.1"/>
    </source>
</evidence>
<proteinExistence type="predicted"/>
<accession>A0ABR1CMX6</accession>
<evidence type="ECO:0000313" key="2">
    <source>
        <dbReference type="Proteomes" id="UP001303046"/>
    </source>
</evidence>
<gene>
    <name evidence="1" type="primary">Necator_chrII.g8514</name>
    <name evidence="1" type="ORF">RB195_020719</name>
</gene>
<name>A0ABR1CMX6_NECAM</name>
<comment type="caution">
    <text evidence="1">The sequence shown here is derived from an EMBL/GenBank/DDBJ whole genome shotgun (WGS) entry which is preliminary data.</text>
</comment>
<organism evidence="1 2">
    <name type="scientific">Necator americanus</name>
    <name type="common">Human hookworm</name>
    <dbReference type="NCBI Taxonomy" id="51031"/>
    <lineage>
        <taxon>Eukaryota</taxon>
        <taxon>Metazoa</taxon>
        <taxon>Ecdysozoa</taxon>
        <taxon>Nematoda</taxon>
        <taxon>Chromadorea</taxon>
        <taxon>Rhabditida</taxon>
        <taxon>Rhabditina</taxon>
        <taxon>Rhabditomorpha</taxon>
        <taxon>Strongyloidea</taxon>
        <taxon>Ancylostomatidae</taxon>
        <taxon>Bunostominae</taxon>
        <taxon>Necator</taxon>
    </lineage>
</organism>
<protein>
    <submittedName>
        <fullName evidence="1">Uncharacterized protein</fullName>
    </submittedName>
</protein>
<sequence length="151" mass="17268">MCLVVDEELYGQRARGEWLLVMELVPATSAAAAAADCSFCGRSSFSCAKLPRRGRDLSIVRDHSSSFSHLKLRKGFCQLLIRCDEFRETESTVPWELLLLLVDIPAISIYHITINRWLMIRCPDRLRCALSSRQTAYVDDDDDVDLLWRTD</sequence>
<dbReference type="EMBL" id="JAVFWL010000002">
    <property type="protein sequence ID" value="KAK6738780.1"/>
    <property type="molecule type" value="Genomic_DNA"/>
</dbReference>
<reference evidence="1 2" key="1">
    <citation type="submission" date="2023-08" db="EMBL/GenBank/DDBJ databases">
        <title>A Necator americanus chromosomal reference genome.</title>
        <authorList>
            <person name="Ilik V."/>
            <person name="Petrzelkova K.J."/>
            <person name="Pardy F."/>
            <person name="Fuh T."/>
            <person name="Niatou-Singa F.S."/>
            <person name="Gouil Q."/>
            <person name="Baker L."/>
            <person name="Ritchie M.E."/>
            <person name="Jex A.R."/>
            <person name="Gazzola D."/>
            <person name="Li H."/>
            <person name="Toshio Fujiwara R."/>
            <person name="Zhan B."/>
            <person name="Aroian R.V."/>
            <person name="Pafco B."/>
            <person name="Schwarz E.M."/>
        </authorList>
    </citation>
    <scope>NUCLEOTIDE SEQUENCE [LARGE SCALE GENOMIC DNA]</scope>
    <source>
        <strain evidence="1 2">Aroian</strain>
        <tissue evidence="1">Whole animal</tissue>
    </source>
</reference>
<keyword evidence="2" id="KW-1185">Reference proteome</keyword>